<dbReference type="Proteomes" id="UP000524492">
    <property type="component" value="Unassembled WGS sequence"/>
</dbReference>
<comment type="caution">
    <text evidence="2">The sequence shown here is derived from an EMBL/GenBank/DDBJ whole genome shotgun (WGS) entry which is preliminary data.</text>
</comment>
<accession>A0A7W6Q8P4</accession>
<name>A0A7W6Q8P4_9HYPH</name>
<evidence type="ECO:0000313" key="3">
    <source>
        <dbReference type="Proteomes" id="UP000524492"/>
    </source>
</evidence>
<evidence type="ECO:0000313" key="2">
    <source>
        <dbReference type="EMBL" id="MBB4192753.1"/>
    </source>
</evidence>
<dbReference type="EMBL" id="JACIFV010000009">
    <property type="protein sequence ID" value="MBB4192753.1"/>
    <property type="molecule type" value="Genomic_DNA"/>
</dbReference>
<sequence>MTRQMRRAAARRQAKIDRANARQPGSYPASHYVPFVASGKTYGPNGAREVARRRARAAA</sequence>
<keyword evidence="3" id="KW-1185">Reference proteome</keyword>
<feature type="region of interest" description="Disordered" evidence="1">
    <location>
        <begin position="1"/>
        <end position="32"/>
    </location>
</feature>
<proteinExistence type="predicted"/>
<dbReference type="RefSeq" id="WP_184456995.1">
    <property type="nucleotide sequence ID" value="NZ_JACIFV010000009.1"/>
</dbReference>
<reference evidence="2 3" key="1">
    <citation type="submission" date="2020-08" db="EMBL/GenBank/DDBJ databases">
        <title>Genomic Encyclopedia of Type Strains, Phase IV (KMG-V): Genome sequencing to study the core and pangenomes of soil and plant-associated prokaryotes.</title>
        <authorList>
            <person name="Whitman W."/>
        </authorList>
    </citation>
    <scope>NUCLEOTIDE SEQUENCE [LARGE SCALE GENOMIC DNA]</scope>
    <source>
        <strain evidence="2 3">SEMIA 4074</strain>
    </source>
</reference>
<protein>
    <submittedName>
        <fullName evidence="2">Uncharacterized protein</fullName>
    </submittedName>
</protein>
<evidence type="ECO:0000256" key="1">
    <source>
        <dbReference type="SAM" id="MobiDB-lite"/>
    </source>
</evidence>
<feature type="compositionally biased region" description="Basic residues" evidence="1">
    <location>
        <begin position="1"/>
        <end position="13"/>
    </location>
</feature>
<organism evidence="2 3">
    <name type="scientific">Rhizobium aethiopicum</name>
    <dbReference type="NCBI Taxonomy" id="1138170"/>
    <lineage>
        <taxon>Bacteria</taxon>
        <taxon>Pseudomonadati</taxon>
        <taxon>Pseudomonadota</taxon>
        <taxon>Alphaproteobacteria</taxon>
        <taxon>Hyphomicrobiales</taxon>
        <taxon>Rhizobiaceae</taxon>
        <taxon>Rhizobium/Agrobacterium group</taxon>
        <taxon>Rhizobium</taxon>
    </lineage>
</organism>
<gene>
    <name evidence="2" type="ORF">GGD53_002913</name>
</gene>
<dbReference type="AlphaFoldDB" id="A0A7W6Q8P4"/>